<keyword evidence="2" id="KW-1003">Cell membrane</keyword>
<evidence type="ECO:0008006" key="10">
    <source>
        <dbReference type="Google" id="ProtNLM"/>
    </source>
</evidence>
<evidence type="ECO:0000256" key="4">
    <source>
        <dbReference type="ARBA" id="ARBA00022989"/>
    </source>
</evidence>
<organism evidence="8 9">
    <name type="scientific">Podospora aff. communis PSN243</name>
    <dbReference type="NCBI Taxonomy" id="3040156"/>
    <lineage>
        <taxon>Eukaryota</taxon>
        <taxon>Fungi</taxon>
        <taxon>Dikarya</taxon>
        <taxon>Ascomycota</taxon>
        <taxon>Pezizomycotina</taxon>
        <taxon>Sordariomycetes</taxon>
        <taxon>Sordariomycetidae</taxon>
        <taxon>Sordariales</taxon>
        <taxon>Podosporaceae</taxon>
        <taxon>Podospora</taxon>
    </lineage>
</organism>
<sequence>MIPVYCISGVAYGMVELIRRVIPRDIVGGDVQKLRKMDSIVHIFYEITGTAGAFTTGLVIIPALGNNMAFIITPACFLISALTWSFLSTLNFSRPSSQPPKESKSYLLSALHGLTLFAESILVGSRILFSSRKFIWLVPGYAIALHAHRHLENGIAPQIARRYLGDSAWSQIMVGGSNLGELLGALAVLLLTNVIHTPMPWLRLDALFLLVVWYIPFWRPPSGQVGQAWLVAATFMPISFGWAAGDVSLAAYIQASLARLESKNRNVSALGAVMAFLYSFYIVTYAILGTVLGRYLDGMYNRSGGVDGEGDIREGLVFTVGVQFTVVAGLVLVATFVPEGALAFNPRMVSGEVLEGRARGEDVEVGGRSPGGKVTVTATVTVTTARKDSDEGSLVSSEGKRMREML</sequence>
<feature type="transmembrane region" description="Helical" evidence="7">
    <location>
        <begin position="201"/>
        <end position="217"/>
    </location>
</feature>
<evidence type="ECO:0000256" key="2">
    <source>
        <dbReference type="ARBA" id="ARBA00022475"/>
    </source>
</evidence>
<comment type="caution">
    <text evidence="8">The sequence shown here is derived from an EMBL/GenBank/DDBJ whole genome shotgun (WGS) entry which is preliminary data.</text>
</comment>
<dbReference type="PANTHER" id="PTHR23513">
    <property type="entry name" value="INTEGRAL MEMBRANE EFFLUX PROTEIN-RELATED"/>
    <property type="match status" value="1"/>
</dbReference>
<feature type="transmembrane region" description="Helical" evidence="7">
    <location>
        <begin position="316"/>
        <end position="337"/>
    </location>
</feature>
<dbReference type="GO" id="GO:0005886">
    <property type="term" value="C:plasma membrane"/>
    <property type="evidence" value="ECO:0007669"/>
    <property type="project" value="UniProtKB-SubCell"/>
</dbReference>
<reference evidence="8" key="2">
    <citation type="submission" date="2023-05" db="EMBL/GenBank/DDBJ databases">
        <authorList>
            <consortium name="Lawrence Berkeley National Laboratory"/>
            <person name="Steindorff A."/>
            <person name="Hensen N."/>
            <person name="Bonometti L."/>
            <person name="Westerberg I."/>
            <person name="Brannstrom I.O."/>
            <person name="Guillou S."/>
            <person name="Cros-Aarteil S."/>
            <person name="Calhoun S."/>
            <person name="Haridas S."/>
            <person name="Kuo A."/>
            <person name="Mondo S."/>
            <person name="Pangilinan J."/>
            <person name="Riley R."/>
            <person name="Labutti K."/>
            <person name="Andreopoulos B."/>
            <person name="Lipzen A."/>
            <person name="Chen C."/>
            <person name="Yanf M."/>
            <person name="Daum C."/>
            <person name="Ng V."/>
            <person name="Clum A."/>
            <person name="Ohm R."/>
            <person name="Martin F."/>
            <person name="Silar P."/>
            <person name="Natvig D."/>
            <person name="Lalanne C."/>
            <person name="Gautier V."/>
            <person name="Ament-Velasquez S.L."/>
            <person name="Kruys A."/>
            <person name="Hutchinson M.I."/>
            <person name="Powell A.J."/>
            <person name="Barry K."/>
            <person name="Miller A.N."/>
            <person name="Grigoriev I.V."/>
            <person name="Debuchy R."/>
            <person name="Gladieux P."/>
            <person name="Thoren M.H."/>
            <person name="Johannesson H."/>
        </authorList>
    </citation>
    <scope>NUCLEOTIDE SEQUENCE</scope>
    <source>
        <strain evidence="8">PSN243</strain>
    </source>
</reference>
<protein>
    <recommendedName>
        <fullName evidence="10">Major facilitator superfamily domain-containing protein</fullName>
    </recommendedName>
</protein>
<evidence type="ECO:0000256" key="5">
    <source>
        <dbReference type="ARBA" id="ARBA00023136"/>
    </source>
</evidence>
<keyword evidence="5 7" id="KW-0472">Membrane</keyword>
<keyword evidence="9" id="KW-1185">Reference proteome</keyword>
<feature type="transmembrane region" description="Helical" evidence="7">
    <location>
        <begin position="105"/>
        <end position="129"/>
    </location>
</feature>
<evidence type="ECO:0000256" key="1">
    <source>
        <dbReference type="ARBA" id="ARBA00004651"/>
    </source>
</evidence>
<evidence type="ECO:0000256" key="3">
    <source>
        <dbReference type="ARBA" id="ARBA00022692"/>
    </source>
</evidence>
<feature type="region of interest" description="Disordered" evidence="6">
    <location>
        <begin position="387"/>
        <end position="406"/>
    </location>
</feature>
<evidence type="ECO:0000256" key="7">
    <source>
        <dbReference type="SAM" id="Phobius"/>
    </source>
</evidence>
<feature type="transmembrane region" description="Helical" evidence="7">
    <location>
        <begin position="172"/>
        <end position="194"/>
    </location>
</feature>
<dbReference type="AlphaFoldDB" id="A0AAV9GQT1"/>
<feature type="transmembrane region" description="Helical" evidence="7">
    <location>
        <begin position="70"/>
        <end position="93"/>
    </location>
</feature>
<dbReference type="SUPFAM" id="SSF103473">
    <property type="entry name" value="MFS general substrate transporter"/>
    <property type="match status" value="1"/>
</dbReference>
<dbReference type="Proteomes" id="UP001321760">
    <property type="component" value="Unassembled WGS sequence"/>
</dbReference>
<dbReference type="PANTHER" id="PTHR23513:SF6">
    <property type="entry name" value="MAJOR FACILITATOR SUPERFAMILY ASSOCIATED DOMAIN-CONTAINING PROTEIN"/>
    <property type="match status" value="1"/>
</dbReference>
<evidence type="ECO:0000256" key="6">
    <source>
        <dbReference type="SAM" id="MobiDB-lite"/>
    </source>
</evidence>
<evidence type="ECO:0000313" key="9">
    <source>
        <dbReference type="Proteomes" id="UP001321760"/>
    </source>
</evidence>
<dbReference type="EMBL" id="MU865932">
    <property type="protein sequence ID" value="KAK4450618.1"/>
    <property type="molecule type" value="Genomic_DNA"/>
</dbReference>
<keyword evidence="3 7" id="KW-0812">Transmembrane</keyword>
<keyword evidence="4 7" id="KW-1133">Transmembrane helix</keyword>
<proteinExistence type="predicted"/>
<reference evidence="8" key="1">
    <citation type="journal article" date="2023" name="Mol. Phylogenet. Evol.">
        <title>Genome-scale phylogeny and comparative genomics of the fungal order Sordariales.</title>
        <authorList>
            <person name="Hensen N."/>
            <person name="Bonometti L."/>
            <person name="Westerberg I."/>
            <person name="Brannstrom I.O."/>
            <person name="Guillou S."/>
            <person name="Cros-Aarteil S."/>
            <person name="Calhoun S."/>
            <person name="Haridas S."/>
            <person name="Kuo A."/>
            <person name="Mondo S."/>
            <person name="Pangilinan J."/>
            <person name="Riley R."/>
            <person name="LaButti K."/>
            <person name="Andreopoulos B."/>
            <person name="Lipzen A."/>
            <person name="Chen C."/>
            <person name="Yan M."/>
            <person name="Daum C."/>
            <person name="Ng V."/>
            <person name="Clum A."/>
            <person name="Steindorff A."/>
            <person name="Ohm R.A."/>
            <person name="Martin F."/>
            <person name="Silar P."/>
            <person name="Natvig D.O."/>
            <person name="Lalanne C."/>
            <person name="Gautier V."/>
            <person name="Ament-Velasquez S.L."/>
            <person name="Kruys A."/>
            <person name="Hutchinson M.I."/>
            <person name="Powell A.J."/>
            <person name="Barry K."/>
            <person name="Miller A.N."/>
            <person name="Grigoriev I.V."/>
            <person name="Debuchy R."/>
            <person name="Gladieux P."/>
            <person name="Hiltunen Thoren M."/>
            <person name="Johannesson H."/>
        </authorList>
    </citation>
    <scope>NUCLEOTIDE SEQUENCE</scope>
    <source>
        <strain evidence="8">PSN243</strain>
    </source>
</reference>
<feature type="transmembrane region" description="Helical" evidence="7">
    <location>
        <begin position="43"/>
        <end position="64"/>
    </location>
</feature>
<evidence type="ECO:0000313" key="8">
    <source>
        <dbReference type="EMBL" id="KAK4450618.1"/>
    </source>
</evidence>
<comment type="subcellular location">
    <subcellularLocation>
        <location evidence="1">Cell membrane</location>
        <topology evidence="1">Multi-pass membrane protein</topology>
    </subcellularLocation>
</comment>
<feature type="transmembrane region" description="Helical" evidence="7">
    <location>
        <begin position="229"/>
        <end position="255"/>
    </location>
</feature>
<accession>A0AAV9GQT1</accession>
<name>A0AAV9GQT1_9PEZI</name>
<feature type="transmembrane region" description="Helical" evidence="7">
    <location>
        <begin position="267"/>
        <end position="296"/>
    </location>
</feature>
<gene>
    <name evidence="8" type="ORF">QBC34DRAFT_402945</name>
</gene>
<dbReference type="InterPro" id="IPR036259">
    <property type="entry name" value="MFS_trans_sf"/>
</dbReference>